<evidence type="ECO:0000259" key="14">
    <source>
        <dbReference type="PROSITE" id="PS50851"/>
    </source>
</evidence>
<dbReference type="RefSeq" id="WP_112305257.1">
    <property type="nucleotide sequence ID" value="NZ_QMDV01000002.1"/>
</dbReference>
<accession>A0A364RFR7</accession>
<feature type="domain" description="CheW-like" evidence="14">
    <location>
        <begin position="400"/>
        <end position="542"/>
    </location>
</feature>
<dbReference type="PANTHER" id="PTHR43395:SF10">
    <property type="entry name" value="CHEMOTAXIS PROTEIN CHEA"/>
    <property type="match status" value="1"/>
</dbReference>
<dbReference type="FunFam" id="3.30.565.10:FF:000016">
    <property type="entry name" value="Chemotaxis protein CheA, putative"/>
    <property type="match status" value="1"/>
</dbReference>
<evidence type="ECO:0000256" key="6">
    <source>
        <dbReference type="ARBA" id="ARBA00022679"/>
    </source>
</evidence>
<dbReference type="SUPFAM" id="SSF50341">
    <property type="entry name" value="CheW-like"/>
    <property type="match status" value="1"/>
</dbReference>
<feature type="domain" description="HPt" evidence="15">
    <location>
        <begin position="1"/>
        <end position="105"/>
    </location>
</feature>
<protein>
    <recommendedName>
        <fullName evidence="3">Chemotaxis protein CheA</fullName>
        <ecNumber evidence="2">2.7.13.3</ecNumber>
    </recommendedName>
</protein>
<dbReference type="InterPro" id="IPR005467">
    <property type="entry name" value="His_kinase_dom"/>
</dbReference>
<evidence type="ECO:0000256" key="2">
    <source>
        <dbReference type="ARBA" id="ARBA00012438"/>
    </source>
</evidence>
<evidence type="ECO:0000256" key="8">
    <source>
        <dbReference type="ARBA" id="ARBA00022777"/>
    </source>
</evidence>
<keyword evidence="6" id="KW-0808">Transferase</keyword>
<evidence type="ECO:0000256" key="3">
    <source>
        <dbReference type="ARBA" id="ARBA00021495"/>
    </source>
</evidence>
<evidence type="ECO:0000256" key="5">
    <source>
        <dbReference type="ARBA" id="ARBA00022553"/>
    </source>
</evidence>
<feature type="domain" description="Histidine kinase" evidence="13">
    <location>
        <begin position="148"/>
        <end position="398"/>
    </location>
</feature>
<keyword evidence="5 12" id="KW-0597">Phosphoprotein</keyword>
<dbReference type="Pfam" id="PF01584">
    <property type="entry name" value="CheW"/>
    <property type="match status" value="1"/>
</dbReference>
<gene>
    <name evidence="16" type="ORF">DP923_07710</name>
</gene>
<dbReference type="InterPro" id="IPR003594">
    <property type="entry name" value="HATPase_dom"/>
</dbReference>
<dbReference type="GO" id="GO:0005524">
    <property type="term" value="F:ATP binding"/>
    <property type="evidence" value="ECO:0007669"/>
    <property type="project" value="UniProtKB-KW"/>
</dbReference>
<organism evidence="16 17">
    <name type="scientific">Pontibacter arcticus</name>
    <dbReference type="NCBI Taxonomy" id="2080288"/>
    <lineage>
        <taxon>Bacteria</taxon>
        <taxon>Pseudomonadati</taxon>
        <taxon>Bacteroidota</taxon>
        <taxon>Cytophagia</taxon>
        <taxon>Cytophagales</taxon>
        <taxon>Hymenobacteraceae</taxon>
        <taxon>Pontibacter</taxon>
    </lineage>
</organism>
<evidence type="ECO:0000313" key="16">
    <source>
        <dbReference type="EMBL" id="RAU83107.1"/>
    </source>
</evidence>
<keyword evidence="9" id="KW-0067">ATP-binding</keyword>
<dbReference type="SMART" id="SM00387">
    <property type="entry name" value="HATPase_c"/>
    <property type="match status" value="1"/>
</dbReference>
<keyword evidence="17" id="KW-1185">Reference proteome</keyword>
<dbReference type="SMART" id="SM01231">
    <property type="entry name" value="H-kinase_dim"/>
    <property type="match status" value="1"/>
</dbReference>
<comment type="catalytic activity">
    <reaction evidence="1">
        <text>ATP + protein L-histidine = ADP + protein N-phospho-L-histidine.</text>
        <dbReference type="EC" id="2.7.13.3"/>
    </reaction>
</comment>
<evidence type="ECO:0000259" key="15">
    <source>
        <dbReference type="PROSITE" id="PS50894"/>
    </source>
</evidence>
<dbReference type="InterPro" id="IPR036641">
    <property type="entry name" value="HPT_dom_sf"/>
</dbReference>
<dbReference type="InterPro" id="IPR051315">
    <property type="entry name" value="Bact_Chemotaxis_CheA"/>
</dbReference>
<dbReference type="EC" id="2.7.13.3" evidence="2"/>
<comment type="caution">
    <text evidence="16">The sequence shown here is derived from an EMBL/GenBank/DDBJ whole genome shotgun (WGS) entry which is preliminary data.</text>
</comment>
<dbReference type="Gene3D" id="1.10.287.560">
    <property type="entry name" value="Histidine kinase CheA-like, homodimeric domain"/>
    <property type="match status" value="1"/>
</dbReference>
<dbReference type="InterPro" id="IPR002545">
    <property type="entry name" value="CheW-lke_dom"/>
</dbReference>
<evidence type="ECO:0000256" key="7">
    <source>
        <dbReference type="ARBA" id="ARBA00022741"/>
    </source>
</evidence>
<evidence type="ECO:0000259" key="13">
    <source>
        <dbReference type="PROSITE" id="PS50109"/>
    </source>
</evidence>
<dbReference type="Pfam" id="PF02895">
    <property type="entry name" value="H-kinase_dim"/>
    <property type="match status" value="1"/>
</dbReference>
<dbReference type="PROSITE" id="PS50109">
    <property type="entry name" value="HIS_KIN"/>
    <property type="match status" value="1"/>
</dbReference>
<dbReference type="PROSITE" id="PS50851">
    <property type="entry name" value="CHEW"/>
    <property type="match status" value="1"/>
</dbReference>
<evidence type="ECO:0000313" key="17">
    <source>
        <dbReference type="Proteomes" id="UP000251692"/>
    </source>
</evidence>
<dbReference type="InterPro" id="IPR008207">
    <property type="entry name" value="Sig_transdc_His_kin_Hpt_dom"/>
</dbReference>
<feature type="modified residue" description="Phosphohistidine" evidence="12">
    <location>
        <position position="48"/>
    </location>
</feature>
<dbReference type="InterPro" id="IPR036890">
    <property type="entry name" value="HATPase_C_sf"/>
</dbReference>
<dbReference type="GO" id="GO:0000155">
    <property type="term" value="F:phosphorelay sensor kinase activity"/>
    <property type="evidence" value="ECO:0007669"/>
    <property type="project" value="InterPro"/>
</dbReference>
<keyword evidence="8" id="KW-0418">Kinase</keyword>
<reference evidence="16 17" key="2">
    <citation type="submission" date="2018-07" db="EMBL/GenBank/DDBJ databases">
        <title>Pontibacter sp. 2b14 genomic sequence and assembly.</title>
        <authorList>
            <person name="Du Z.-J."/>
        </authorList>
    </citation>
    <scope>NUCLEOTIDE SEQUENCE [LARGE SCALE GENOMIC DNA]</scope>
    <source>
        <strain evidence="16 17">2b14</strain>
    </source>
</reference>
<dbReference type="InterPro" id="IPR004358">
    <property type="entry name" value="Sig_transdc_His_kin-like_C"/>
</dbReference>
<dbReference type="Gene3D" id="3.30.565.10">
    <property type="entry name" value="Histidine kinase-like ATPase, C-terminal domain"/>
    <property type="match status" value="1"/>
</dbReference>
<keyword evidence="7" id="KW-0547">Nucleotide-binding</keyword>
<evidence type="ECO:0000256" key="4">
    <source>
        <dbReference type="ARBA" id="ARBA00022500"/>
    </source>
</evidence>
<dbReference type="InterPro" id="IPR036097">
    <property type="entry name" value="HisK_dim/P_sf"/>
</dbReference>
<dbReference type="PROSITE" id="PS50894">
    <property type="entry name" value="HPT"/>
    <property type="match status" value="1"/>
</dbReference>
<keyword evidence="10" id="KW-0902">Two-component regulatory system</keyword>
<name>A0A364RFR7_9BACT</name>
<evidence type="ECO:0000256" key="1">
    <source>
        <dbReference type="ARBA" id="ARBA00000085"/>
    </source>
</evidence>
<dbReference type="SMART" id="SM00073">
    <property type="entry name" value="HPT"/>
    <property type="match status" value="1"/>
</dbReference>
<evidence type="ECO:0000256" key="9">
    <source>
        <dbReference type="ARBA" id="ARBA00022840"/>
    </source>
</evidence>
<keyword evidence="4" id="KW-0145">Chemotaxis</keyword>
<dbReference type="PRINTS" id="PR00344">
    <property type="entry name" value="BCTRLSENSOR"/>
</dbReference>
<dbReference type="PANTHER" id="PTHR43395">
    <property type="entry name" value="SENSOR HISTIDINE KINASE CHEA"/>
    <property type="match status" value="1"/>
</dbReference>
<dbReference type="GO" id="GO:0005737">
    <property type="term" value="C:cytoplasm"/>
    <property type="evidence" value="ECO:0007669"/>
    <property type="project" value="InterPro"/>
</dbReference>
<dbReference type="Gene3D" id="1.20.120.160">
    <property type="entry name" value="HPT domain"/>
    <property type="match status" value="1"/>
</dbReference>
<dbReference type="GO" id="GO:0006935">
    <property type="term" value="P:chemotaxis"/>
    <property type="evidence" value="ECO:0007669"/>
    <property type="project" value="UniProtKB-KW"/>
</dbReference>
<evidence type="ECO:0000256" key="10">
    <source>
        <dbReference type="ARBA" id="ARBA00023012"/>
    </source>
</evidence>
<dbReference type="SMART" id="SM00260">
    <property type="entry name" value="CheW"/>
    <property type="match status" value="1"/>
</dbReference>
<reference evidence="16 17" key="1">
    <citation type="submission" date="2018-06" db="EMBL/GenBank/DDBJ databases">
        <authorList>
            <person name="Liu Z.-W."/>
        </authorList>
    </citation>
    <scope>NUCLEOTIDE SEQUENCE [LARGE SCALE GENOMIC DNA]</scope>
    <source>
        <strain evidence="16 17">2b14</strain>
    </source>
</reference>
<dbReference type="Pfam" id="PF02518">
    <property type="entry name" value="HATPase_c"/>
    <property type="match status" value="1"/>
</dbReference>
<dbReference type="SUPFAM" id="SSF55874">
    <property type="entry name" value="ATPase domain of HSP90 chaperone/DNA topoisomerase II/histidine kinase"/>
    <property type="match status" value="1"/>
</dbReference>
<comment type="function">
    <text evidence="11">Involved in the transmission of sensory signals from the chemoreceptors to the flagellar motors. CheA is autophosphorylated; it can transfer its phosphate group to either CheB or CheY.</text>
</comment>
<dbReference type="InterPro" id="IPR037006">
    <property type="entry name" value="CheA-like_homodim_sf"/>
</dbReference>
<dbReference type="Proteomes" id="UP000251692">
    <property type="component" value="Unassembled WGS sequence"/>
</dbReference>
<dbReference type="SUPFAM" id="SSF47226">
    <property type="entry name" value="Histidine-containing phosphotransfer domain, HPT domain"/>
    <property type="match status" value="1"/>
</dbReference>
<dbReference type="Gene3D" id="2.30.30.40">
    <property type="entry name" value="SH3 Domains"/>
    <property type="match status" value="1"/>
</dbReference>
<dbReference type="Pfam" id="PF01627">
    <property type="entry name" value="Hpt"/>
    <property type="match status" value="1"/>
</dbReference>
<dbReference type="EMBL" id="QMDV01000002">
    <property type="protein sequence ID" value="RAU83107.1"/>
    <property type="molecule type" value="Genomic_DNA"/>
</dbReference>
<dbReference type="InterPro" id="IPR036061">
    <property type="entry name" value="CheW-like_dom_sf"/>
</dbReference>
<dbReference type="OrthoDB" id="9803176at2"/>
<dbReference type="SUPFAM" id="SSF47384">
    <property type="entry name" value="Homodimeric domain of signal transducing histidine kinase"/>
    <property type="match status" value="1"/>
</dbReference>
<evidence type="ECO:0000256" key="11">
    <source>
        <dbReference type="ARBA" id="ARBA00035100"/>
    </source>
</evidence>
<proteinExistence type="predicted"/>
<dbReference type="InterPro" id="IPR004105">
    <property type="entry name" value="CheA-like_dim"/>
</dbReference>
<dbReference type="AlphaFoldDB" id="A0A364RFR7"/>
<evidence type="ECO:0000256" key="12">
    <source>
        <dbReference type="PROSITE-ProRule" id="PRU00110"/>
    </source>
</evidence>
<sequence>MKSREQEYKEIFIAEALEYYDALNRHISVLEKNPQDDQALAETFRLLHNLKANAKAIGYLQISDVSHKLETAFSLIRSKELSFSQEVVAVLFDGIDLLGDLITNIDNDTYGEPDPVLMRNLDIIVDSLSDSTIELAKVQKYNTAKSLSLSDLIYIPIKKLDHMLNLVGELMIDRDRIISLSRELDNDELKNVSSHLYRITEDLQYSVMGARLVNIGSLFNKFPRIVRDIAIAENKEVNLVLEGQDIQIDRNILQIITDSLLHLVRNAVNHGIESAAERVKKGKPSTGQLSLIARNDRDNVIITLEDDGKGIDLKQVRDAAIERKLIMPDVAKALPDTEMLSFLFEPGFSLAKEVTEFSGRGVGLDVVKNAIDSMGGRISINSVKGKGTTFILQLPTSIAVKGALLFEVDNIFYAIPLIHTEQVVAITTDELHEVGEVMVADIKGETVTVVYLHELLNAEEADMRLGDKSKLKGQIQNIIVVSYNNRKLGLIVDKLYRQQDIVIKPLSKPLDTIDLYGGVTLLGTGKVCLVLDVPAITRFFITRR</sequence>